<dbReference type="Proteomes" id="UP001500604">
    <property type="component" value="Unassembled WGS sequence"/>
</dbReference>
<evidence type="ECO:0000313" key="2">
    <source>
        <dbReference type="EMBL" id="GAA4648146.1"/>
    </source>
</evidence>
<name>A0ABP8UW66_9GAMM</name>
<protein>
    <recommendedName>
        <fullName evidence="4">Peptidase</fullName>
    </recommendedName>
</protein>
<feature type="region of interest" description="Disordered" evidence="1">
    <location>
        <begin position="325"/>
        <end position="344"/>
    </location>
</feature>
<organism evidence="2 3">
    <name type="scientific">Kistimonas scapharcae</name>
    <dbReference type="NCBI Taxonomy" id="1036133"/>
    <lineage>
        <taxon>Bacteria</taxon>
        <taxon>Pseudomonadati</taxon>
        <taxon>Pseudomonadota</taxon>
        <taxon>Gammaproteobacteria</taxon>
        <taxon>Oceanospirillales</taxon>
        <taxon>Endozoicomonadaceae</taxon>
        <taxon>Kistimonas</taxon>
    </lineage>
</organism>
<comment type="caution">
    <text evidence="2">The sequence shown here is derived from an EMBL/GenBank/DDBJ whole genome shotgun (WGS) entry which is preliminary data.</text>
</comment>
<evidence type="ECO:0008006" key="4">
    <source>
        <dbReference type="Google" id="ProtNLM"/>
    </source>
</evidence>
<dbReference type="EMBL" id="BAABFL010000031">
    <property type="protein sequence ID" value="GAA4648146.1"/>
    <property type="molecule type" value="Genomic_DNA"/>
</dbReference>
<proteinExistence type="predicted"/>
<evidence type="ECO:0000256" key="1">
    <source>
        <dbReference type="SAM" id="MobiDB-lite"/>
    </source>
</evidence>
<reference evidence="3" key="1">
    <citation type="journal article" date="2019" name="Int. J. Syst. Evol. Microbiol.">
        <title>The Global Catalogue of Microorganisms (GCM) 10K type strain sequencing project: providing services to taxonomists for standard genome sequencing and annotation.</title>
        <authorList>
            <consortium name="The Broad Institute Genomics Platform"/>
            <consortium name="The Broad Institute Genome Sequencing Center for Infectious Disease"/>
            <person name="Wu L."/>
            <person name="Ma J."/>
        </authorList>
    </citation>
    <scope>NUCLEOTIDE SEQUENCE [LARGE SCALE GENOMIC DNA]</scope>
    <source>
        <strain evidence="3">JCM 17805</strain>
    </source>
</reference>
<sequence length="377" mass="41686">MKPIHIFRSGTHTDSTGITTGFSEDAIKASAAAYNPTLHEAPIVVGHPKDNGPAYGWVSQLRFDEQGLEAEPHQIDADFEELVKAGRYKKISASFYTPESPNNPVPGVFYLRHVGFLGAQPPAIKGLKDIAFNEKEEGIVEFSAPYDTLTIASVFRRLREFLIDKFSREEADEVIASWAIDELELSARQEENTEASVSPAFSETNPIERTEDNGMTEEELAQKKAELEDREASLAAKETQFNERECAISASEAAIARQSISAELDTLVQKGKLLPAHKDQMVAFMASLDTEKGVVSFGEGEQKTTLDQRTYLLKFLSGLPQQVDFNEHSKDDQSEPPASSDELARKALAYQEQARKEGRMVTITEAVNTIRQQGSNA</sequence>
<gene>
    <name evidence="2" type="ORF">GCM10023116_04100</name>
</gene>
<accession>A0ABP8UW66</accession>
<evidence type="ECO:0000313" key="3">
    <source>
        <dbReference type="Proteomes" id="UP001500604"/>
    </source>
</evidence>
<keyword evidence="3" id="KW-1185">Reference proteome</keyword>
<feature type="region of interest" description="Disordered" evidence="1">
    <location>
        <begin position="190"/>
        <end position="215"/>
    </location>
</feature>
<feature type="compositionally biased region" description="Polar residues" evidence="1">
    <location>
        <begin position="194"/>
        <end position="205"/>
    </location>
</feature>
<dbReference type="RefSeq" id="WP_345193425.1">
    <property type="nucleotide sequence ID" value="NZ_BAABFL010000031.1"/>
</dbReference>